<dbReference type="AlphaFoldDB" id="A0A7J4XHM4"/>
<gene>
    <name evidence="2" type="ORF">F3F73_12400</name>
</gene>
<comment type="caution">
    <text evidence="2">The sequence shown here is derived from an EMBL/GenBank/DDBJ whole genome shotgun (WGS) entry which is preliminary data.</text>
</comment>
<evidence type="ECO:0000313" key="3">
    <source>
        <dbReference type="Proteomes" id="UP000422221"/>
    </source>
</evidence>
<evidence type="ECO:0000259" key="1">
    <source>
        <dbReference type="Pfam" id="PF06889"/>
    </source>
</evidence>
<feature type="domain" description="DUF1266" evidence="1">
    <location>
        <begin position="66"/>
        <end position="233"/>
    </location>
</feature>
<sequence>MEQNSISVRFNPNKRNDILAVNNTQNLLIGLISSMKTGLFVDSLETGIEHERLHRLLAETPQLKQEAAIIEMLSLLRNEGERTSYSILIPYLLTANDGDETERILRERFFGIELFIHRAKNLYHFLEYVDKKNIVSIEKEDLKRGILAWDMGELISWARIACETGYIDEKTAWEYIKYAGEQCRQTFRNWNEIGKSYLIGQAMITDKKEEADRAIRYFLLATQDENSPWRKNHFSLSTT</sequence>
<dbReference type="EMBL" id="VWMK01000012">
    <property type="protein sequence ID" value="KAA3763816.1"/>
    <property type="molecule type" value="Genomic_DNA"/>
</dbReference>
<protein>
    <submittedName>
        <fullName evidence="2">DUF1266 domain-containing protein</fullName>
    </submittedName>
</protein>
<reference evidence="2 3" key="1">
    <citation type="journal article" date="2019" name="Nat. Med.">
        <title>A library of human gut bacterial isolates paired with longitudinal multiomics data enables mechanistic microbiome research.</title>
        <authorList>
            <person name="Poyet M."/>
            <person name="Groussin M."/>
            <person name="Gibbons S.M."/>
            <person name="Avila-Pacheco J."/>
            <person name="Jiang X."/>
            <person name="Kearney S.M."/>
            <person name="Perrotta A.R."/>
            <person name="Berdy B."/>
            <person name="Zhao S."/>
            <person name="Lieberman T.D."/>
            <person name="Swanson P.K."/>
            <person name="Smith M."/>
            <person name="Roesemann S."/>
            <person name="Alexander J.E."/>
            <person name="Rich S.A."/>
            <person name="Livny J."/>
            <person name="Vlamakis H."/>
            <person name="Clish C."/>
            <person name="Bullock K."/>
            <person name="Deik A."/>
            <person name="Scott J."/>
            <person name="Pierce K.A."/>
            <person name="Xavier R.J."/>
            <person name="Alm E.J."/>
        </authorList>
    </citation>
    <scope>NUCLEOTIDE SEQUENCE [LARGE SCALE GENOMIC DNA]</scope>
    <source>
        <strain evidence="2 3">BIOML-A10</strain>
    </source>
</reference>
<name>A0A7J4XHM4_9BACE</name>
<dbReference type="InterPro" id="IPR009677">
    <property type="entry name" value="DUF1266"/>
</dbReference>
<dbReference type="Pfam" id="PF06889">
    <property type="entry name" value="DUF1266"/>
    <property type="match status" value="1"/>
</dbReference>
<dbReference type="Proteomes" id="UP000422221">
    <property type="component" value="Unassembled WGS sequence"/>
</dbReference>
<dbReference type="RefSeq" id="WP_129647843.1">
    <property type="nucleotide sequence ID" value="NZ_CP072243.1"/>
</dbReference>
<proteinExistence type="predicted"/>
<accession>A0A7J4XHM4</accession>
<evidence type="ECO:0000313" key="2">
    <source>
        <dbReference type="EMBL" id="KAA3763816.1"/>
    </source>
</evidence>
<organism evidence="2 3">
    <name type="scientific">Bacteroides salyersiae</name>
    <dbReference type="NCBI Taxonomy" id="291644"/>
    <lineage>
        <taxon>Bacteria</taxon>
        <taxon>Pseudomonadati</taxon>
        <taxon>Bacteroidota</taxon>
        <taxon>Bacteroidia</taxon>
        <taxon>Bacteroidales</taxon>
        <taxon>Bacteroidaceae</taxon>
        <taxon>Bacteroides</taxon>
    </lineage>
</organism>